<reference evidence="2 3" key="1">
    <citation type="submission" date="2019-11" db="EMBL/GenBank/DDBJ databases">
        <title>Whole genome sequence of Oryza granulata.</title>
        <authorList>
            <person name="Li W."/>
        </authorList>
    </citation>
    <scope>NUCLEOTIDE SEQUENCE [LARGE SCALE GENOMIC DNA]</scope>
    <source>
        <strain evidence="3">cv. Menghai</strain>
        <tissue evidence="2">Leaf</tissue>
    </source>
</reference>
<gene>
    <name evidence="2" type="ORF">E2562_013888</name>
</gene>
<protein>
    <submittedName>
        <fullName evidence="2">Uncharacterized protein</fullName>
    </submittedName>
</protein>
<comment type="caution">
    <text evidence="2">The sequence shown here is derived from an EMBL/GenBank/DDBJ whole genome shotgun (WGS) entry which is preliminary data.</text>
</comment>
<accession>A0A6G1C7K8</accession>
<evidence type="ECO:0000256" key="1">
    <source>
        <dbReference type="SAM" id="MobiDB-lite"/>
    </source>
</evidence>
<dbReference type="AlphaFoldDB" id="A0A6G1C7K8"/>
<dbReference type="EMBL" id="SPHZ02000010">
    <property type="protein sequence ID" value="KAF0895573.1"/>
    <property type="molecule type" value="Genomic_DNA"/>
</dbReference>
<feature type="region of interest" description="Disordered" evidence="1">
    <location>
        <begin position="63"/>
        <end position="128"/>
    </location>
</feature>
<dbReference type="Proteomes" id="UP000479710">
    <property type="component" value="Unassembled WGS sequence"/>
</dbReference>
<sequence>MGATSISACAATPDDRGGRRQLHPTWPLSRLHQLCDARWPWWRIHVSIPTGRPPPTQALRLRGGCKPAMPDNRGRASSTPDARAAVSCPPPPLRTPDGSSAISSFSGAGRCRLTPTPPPPASSAYSLL</sequence>
<organism evidence="2 3">
    <name type="scientific">Oryza meyeriana var. granulata</name>
    <dbReference type="NCBI Taxonomy" id="110450"/>
    <lineage>
        <taxon>Eukaryota</taxon>
        <taxon>Viridiplantae</taxon>
        <taxon>Streptophyta</taxon>
        <taxon>Embryophyta</taxon>
        <taxon>Tracheophyta</taxon>
        <taxon>Spermatophyta</taxon>
        <taxon>Magnoliopsida</taxon>
        <taxon>Liliopsida</taxon>
        <taxon>Poales</taxon>
        <taxon>Poaceae</taxon>
        <taxon>BOP clade</taxon>
        <taxon>Oryzoideae</taxon>
        <taxon>Oryzeae</taxon>
        <taxon>Oryzinae</taxon>
        <taxon>Oryza</taxon>
        <taxon>Oryza meyeriana</taxon>
    </lineage>
</organism>
<feature type="region of interest" description="Disordered" evidence="1">
    <location>
        <begin position="1"/>
        <end position="22"/>
    </location>
</feature>
<keyword evidence="3" id="KW-1185">Reference proteome</keyword>
<feature type="compositionally biased region" description="Low complexity" evidence="1">
    <location>
        <begin position="98"/>
        <end position="109"/>
    </location>
</feature>
<proteinExistence type="predicted"/>
<evidence type="ECO:0000313" key="2">
    <source>
        <dbReference type="EMBL" id="KAF0895573.1"/>
    </source>
</evidence>
<name>A0A6G1C7K8_9ORYZ</name>
<evidence type="ECO:0000313" key="3">
    <source>
        <dbReference type="Proteomes" id="UP000479710"/>
    </source>
</evidence>